<keyword evidence="2" id="KW-1185">Reference proteome</keyword>
<gene>
    <name evidence="1" type="ORF">ALC62_14644</name>
</gene>
<protein>
    <submittedName>
        <fullName evidence="1">Uncharacterized protein</fullName>
    </submittedName>
</protein>
<dbReference type="AlphaFoldDB" id="A0A195C1A9"/>
<proteinExistence type="predicted"/>
<accession>A0A195C1A9</accession>
<dbReference type="Proteomes" id="UP000078542">
    <property type="component" value="Unassembled WGS sequence"/>
</dbReference>
<reference evidence="1 2" key="1">
    <citation type="submission" date="2016-03" db="EMBL/GenBank/DDBJ databases">
        <title>Cyphomyrmex costatus WGS genome.</title>
        <authorList>
            <person name="Nygaard S."/>
            <person name="Hu H."/>
            <person name="Boomsma J."/>
            <person name="Zhang G."/>
        </authorList>
    </citation>
    <scope>NUCLEOTIDE SEQUENCE [LARGE SCALE GENOMIC DNA]</scope>
    <source>
        <strain evidence="1">MS0001</strain>
        <tissue evidence="1">Whole body</tissue>
    </source>
</reference>
<sequence>MLPGKVDTRDVLSHVYTTFLKNGKNLIFMFLISPFFFLQLQEILANYSPWGKPGGGAPCAATLRKRNVLLEPIESPRCRSFGQRVKRSRHFSFRLHSCRETLSELYCRTWYRLVMLANTRNLVMDFPCMLDTRHFSRGNNFERAGWTSNSTIDRLYKRNTDPPAVVDVNKFYDDRATPGIALETQMQDPRNLYKEEVQVYELTGGVELVPLLTSRRHQSYPQSSRYLATDATRPGYTIESLRALGVGNREYVADLAEQIRRKRDRALEERRIEHESCRRHFDTWKRLWGRPGHGAPIDHTQRNNLYNILHRPAIY</sequence>
<name>A0A195C1A9_9HYME</name>
<evidence type="ECO:0000313" key="2">
    <source>
        <dbReference type="Proteomes" id="UP000078542"/>
    </source>
</evidence>
<organism evidence="1 2">
    <name type="scientific">Cyphomyrmex costatus</name>
    <dbReference type="NCBI Taxonomy" id="456900"/>
    <lineage>
        <taxon>Eukaryota</taxon>
        <taxon>Metazoa</taxon>
        <taxon>Ecdysozoa</taxon>
        <taxon>Arthropoda</taxon>
        <taxon>Hexapoda</taxon>
        <taxon>Insecta</taxon>
        <taxon>Pterygota</taxon>
        <taxon>Neoptera</taxon>
        <taxon>Endopterygota</taxon>
        <taxon>Hymenoptera</taxon>
        <taxon>Apocrita</taxon>
        <taxon>Aculeata</taxon>
        <taxon>Formicoidea</taxon>
        <taxon>Formicidae</taxon>
        <taxon>Myrmicinae</taxon>
        <taxon>Cyphomyrmex</taxon>
    </lineage>
</organism>
<evidence type="ECO:0000313" key="1">
    <source>
        <dbReference type="EMBL" id="KYM94664.1"/>
    </source>
</evidence>
<dbReference type="EMBL" id="KQ978350">
    <property type="protein sequence ID" value="KYM94664.1"/>
    <property type="molecule type" value="Genomic_DNA"/>
</dbReference>